<dbReference type="GO" id="GO:0004553">
    <property type="term" value="F:hydrolase activity, hydrolyzing O-glycosyl compounds"/>
    <property type="evidence" value="ECO:0007669"/>
    <property type="project" value="TreeGrafter"/>
</dbReference>
<feature type="domain" description="Glycoside hydrolase family 65 N-terminal" evidence="8">
    <location>
        <begin position="15"/>
        <end position="248"/>
    </location>
</feature>
<feature type="binding site" evidence="4">
    <location>
        <position position="470"/>
    </location>
    <ligand>
        <name>Mg(2+)</name>
        <dbReference type="ChEBI" id="CHEBI:18420"/>
    </ligand>
</feature>
<dbReference type="AlphaFoldDB" id="A0A1X4G782"/>
<dbReference type="Pfam" id="PF00702">
    <property type="entry name" value="Hydrolase"/>
    <property type="match status" value="1"/>
</dbReference>
<dbReference type="SFLD" id="SFLDG01129">
    <property type="entry name" value="C1.5:_HAD__Beta-PGM__Phosphata"/>
    <property type="match status" value="1"/>
</dbReference>
<dbReference type="GO" id="GO:0030246">
    <property type="term" value="F:carbohydrate binding"/>
    <property type="evidence" value="ECO:0007669"/>
    <property type="project" value="InterPro"/>
</dbReference>
<feature type="binding site" evidence="3">
    <location>
        <position position="486"/>
    </location>
    <ligand>
        <name>substrate</name>
    </ligand>
</feature>
<feature type="domain" description="Glycoside hydrolase family 65 central catalytic" evidence="6">
    <location>
        <begin position="300"/>
        <end position="365"/>
    </location>
</feature>
<comment type="caution">
    <text evidence="9">The sequence shown here is derived from an EMBL/GenBank/DDBJ whole genome shotgun (WGS) entry which is preliminary data.</text>
</comment>
<dbReference type="GO" id="GO:0016757">
    <property type="term" value="F:glycosyltransferase activity"/>
    <property type="evidence" value="ECO:0007669"/>
    <property type="project" value="UniProtKB-ARBA"/>
</dbReference>
<keyword evidence="4" id="KW-0479">Metal-binding</keyword>
<evidence type="ECO:0000259" key="6">
    <source>
        <dbReference type="Pfam" id="PF03632"/>
    </source>
</evidence>
<evidence type="ECO:0000259" key="7">
    <source>
        <dbReference type="Pfam" id="PF03633"/>
    </source>
</evidence>
<dbReference type="Gene3D" id="2.60.420.10">
    <property type="entry name" value="Maltose phosphorylase, domain 3"/>
    <property type="match status" value="1"/>
</dbReference>
<feature type="active site" description="Nucleophile" evidence="2">
    <location>
        <position position="470"/>
    </location>
</feature>
<dbReference type="SUPFAM" id="SSF74650">
    <property type="entry name" value="Galactose mutarotase-like"/>
    <property type="match status" value="1"/>
</dbReference>
<dbReference type="InterPro" id="IPR037018">
    <property type="entry name" value="GH65_N"/>
</dbReference>
<dbReference type="InterPro" id="IPR023214">
    <property type="entry name" value="HAD_sf"/>
</dbReference>
<dbReference type="Gene3D" id="2.70.98.40">
    <property type="entry name" value="Glycoside hydrolase, family 65, N-terminal domain"/>
    <property type="match status" value="1"/>
</dbReference>
<evidence type="ECO:0000256" key="3">
    <source>
        <dbReference type="PIRSR" id="PIRSR610972-2"/>
    </source>
</evidence>
<feature type="binding site" evidence="3">
    <location>
        <begin position="573"/>
        <end position="577"/>
    </location>
    <ligand>
        <name>substrate</name>
    </ligand>
</feature>
<dbReference type="Proteomes" id="UP000192997">
    <property type="component" value="Unassembled WGS sequence"/>
</dbReference>
<dbReference type="InterPro" id="IPR011013">
    <property type="entry name" value="Gal_mutarotase_sf_dom"/>
</dbReference>
<comment type="similarity">
    <text evidence="1">Belongs to the HAD-like hydrolase superfamily. CbbY/CbbZ/Gph/YieH family.</text>
</comment>
<dbReference type="InterPro" id="IPR005195">
    <property type="entry name" value="Glyco_hydro_65_M"/>
</dbReference>
<evidence type="ECO:0000313" key="9">
    <source>
        <dbReference type="EMBL" id="OSO90896.1"/>
    </source>
</evidence>
<evidence type="ECO:0000259" key="8">
    <source>
        <dbReference type="Pfam" id="PF03636"/>
    </source>
</evidence>
<proteinExistence type="inferred from homology"/>
<dbReference type="NCBIfam" id="TIGR01509">
    <property type="entry name" value="HAD-SF-IA-v3"/>
    <property type="match status" value="1"/>
</dbReference>
<dbReference type="RefSeq" id="WP_085728148.1">
    <property type="nucleotide sequence ID" value="NZ_NBYN01000042.1"/>
</dbReference>
<evidence type="ECO:0000256" key="5">
    <source>
        <dbReference type="PIRSR" id="PIRSR610972-4"/>
    </source>
</evidence>
<organism evidence="9 10">
    <name type="scientific">Cylindrospermopsis raciborskii CENA303</name>
    <dbReference type="NCBI Taxonomy" id="1170769"/>
    <lineage>
        <taxon>Bacteria</taxon>
        <taxon>Bacillati</taxon>
        <taxon>Cyanobacteriota</taxon>
        <taxon>Cyanophyceae</taxon>
        <taxon>Nostocales</taxon>
        <taxon>Aphanizomenonaceae</taxon>
        <taxon>Cylindrospermopsis</taxon>
    </lineage>
</organism>
<dbReference type="GO" id="GO:0008801">
    <property type="term" value="F:beta-phosphoglucomutase activity"/>
    <property type="evidence" value="ECO:0007669"/>
    <property type="project" value="InterPro"/>
</dbReference>
<dbReference type="NCBIfam" id="TIGR02009">
    <property type="entry name" value="PGMB-YQAB-SF"/>
    <property type="match status" value="1"/>
</dbReference>
<accession>A0A1X4G782</accession>
<dbReference type="PANTHER" id="PTHR11051">
    <property type="entry name" value="GLYCOSYL HYDROLASE-RELATED"/>
    <property type="match status" value="1"/>
</dbReference>
<gene>
    <name evidence="9" type="ORF">B7O87_08820</name>
</gene>
<feature type="site" description="Important for catalytic activity and assists the phosphoryl transfer reaction to Asp8 by balancing charge and orienting the reacting groups" evidence="5">
    <location>
        <position position="573"/>
    </location>
</feature>
<evidence type="ECO:0000256" key="4">
    <source>
        <dbReference type="PIRSR" id="PIRSR610972-3"/>
    </source>
</evidence>
<dbReference type="Pfam" id="PF03636">
    <property type="entry name" value="Glyco_hydro_65N"/>
    <property type="match status" value="1"/>
</dbReference>
<protein>
    <submittedName>
        <fullName evidence="9">Beta-phosphoglucomutase</fullName>
    </submittedName>
</protein>
<feature type="binding site" evidence="3">
    <location>
        <begin position="470"/>
        <end position="472"/>
    </location>
    <ligand>
        <name>substrate</name>
    </ligand>
</feature>
<evidence type="ECO:0000256" key="2">
    <source>
        <dbReference type="PIRSR" id="PIRSR610972-1"/>
    </source>
</evidence>
<dbReference type="GO" id="GO:0000287">
    <property type="term" value="F:magnesium ion binding"/>
    <property type="evidence" value="ECO:0007669"/>
    <property type="project" value="InterPro"/>
</dbReference>
<feature type="binding site" evidence="4">
    <location>
        <position position="629"/>
    </location>
    <ligand>
        <name>Mg(2+)</name>
        <dbReference type="ChEBI" id="CHEBI:18420"/>
    </ligand>
</feature>
<dbReference type="EMBL" id="NBYN01000042">
    <property type="protein sequence ID" value="OSO90896.1"/>
    <property type="molecule type" value="Genomic_DNA"/>
</dbReference>
<name>A0A1X4G782_9CYAN</name>
<keyword evidence="4" id="KW-0460">Magnesium</keyword>
<evidence type="ECO:0000313" key="10">
    <source>
        <dbReference type="Proteomes" id="UP000192997"/>
    </source>
</evidence>
<dbReference type="InterPro" id="IPR010976">
    <property type="entry name" value="B-phosphoglucomutase_hydrolase"/>
</dbReference>
<dbReference type="InterPro" id="IPR005194">
    <property type="entry name" value="Glyco_hydro_65_C"/>
</dbReference>
<dbReference type="PANTHER" id="PTHR11051:SF8">
    <property type="entry name" value="PROTEIN-GLUCOSYLGALACTOSYLHYDROXYLYSINE GLUCOSIDASE"/>
    <property type="match status" value="1"/>
</dbReference>
<feature type="binding site" evidence="3">
    <location>
        <position position="604"/>
    </location>
    <ligand>
        <name>substrate</name>
    </ligand>
</feature>
<feature type="site" description="Important for catalytic activity and assists the phosphoryl transfer reaction to Asp8 by balancing charge and orienting the reacting groups" evidence="5">
    <location>
        <position position="604"/>
    </location>
</feature>
<dbReference type="SUPFAM" id="SSF56784">
    <property type="entry name" value="HAD-like"/>
    <property type="match status" value="1"/>
</dbReference>
<evidence type="ECO:0000256" key="1">
    <source>
        <dbReference type="ARBA" id="ARBA00006171"/>
    </source>
</evidence>
<feature type="domain" description="Glycoside hydrolase family 65 C-terminal" evidence="7">
    <location>
        <begin position="425"/>
        <end position="456"/>
    </location>
</feature>
<dbReference type="CDD" id="cd02598">
    <property type="entry name" value="HAD_BPGM"/>
    <property type="match status" value="1"/>
</dbReference>
<dbReference type="InterPro" id="IPR010972">
    <property type="entry name" value="Beta-PGM"/>
</dbReference>
<dbReference type="SUPFAM" id="SSF48208">
    <property type="entry name" value="Six-hairpin glycosidases"/>
    <property type="match status" value="2"/>
</dbReference>
<feature type="binding site" evidence="4">
    <location>
        <position position="472"/>
    </location>
    <ligand>
        <name>Mg(2+)</name>
        <dbReference type="ChEBI" id="CHEBI:18420"/>
    </ligand>
</feature>
<dbReference type="Gene3D" id="1.10.150.240">
    <property type="entry name" value="Putative phosphatase, domain 2"/>
    <property type="match status" value="1"/>
</dbReference>
<dbReference type="InterPro" id="IPR005196">
    <property type="entry name" value="Glyco_hydro_65_N"/>
</dbReference>
<dbReference type="Pfam" id="PF03632">
    <property type="entry name" value="Glyco_hydro_65m"/>
    <property type="match status" value="1"/>
</dbReference>
<dbReference type="InterPro" id="IPR023198">
    <property type="entry name" value="PGP-like_dom2"/>
</dbReference>
<dbReference type="InterPro" id="IPR008928">
    <property type="entry name" value="6-hairpin_glycosidase_sf"/>
</dbReference>
<dbReference type="Gene3D" id="3.40.50.1000">
    <property type="entry name" value="HAD superfamily/HAD-like"/>
    <property type="match status" value="1"/>
</dbReference>
<dbReference type="NCBIfam" id="TIGR01990">
    <property type="entry name" value="bPGM"/>
    <property type="match status" value="1"/>
</dbReference>
<dbReference type="GO" id="GO:0005975">
    <property type="term" value="P:carbohydrate metabolic process"/>
    <property type="evidence" value="ECO:0007669"/>
    <property type="project" value="InterPro"/>
</dbReference>
<feature type="active site" description="Proton donor/acceptor" evidence="2">
    <location>
        <position position="472"/>
    </location>
</feature>
<sequence length="679" mass="77047">MEKNQDFIYTDWILIETNFRSEKLHNRETIFTIGNGYLGTRGSFEEGYPCASPATFIHGVYDPIPPLRTEMANCPDCLPLVITIEGDRFGLDQGTILQYNRELDLRQGILSRSLQWRSPSGKTIDIYFERFASMADHHVLCQRCTLTFLDFHGRIELQSGINGYPENRGFNPWERLEQGKLDQGFWLHSRNRQSRLDMGIAGKISLLGVEGHSQVNVAPSYPGISATFRCSPNQTITIEKIITLFTSRDVPDPLLAAKSKLYYLPDYVTLYNANQQEWNQIWQQSDILIEGDSKAAFAVRYNLFQILIAASSYDDKVSIPAKTISAFFHHSYIFWDTEIFILPFLILTQPIMARNLLNYRYHILAADLAKPDEAYQRFMQKAMLGLEDIMGNTIDAIHSSSAGAVWQAVVFGFGGIQFIDDQPVAYPHLPPGWTRLQFKLYWHGQWHNFDLHPGIVTQKKSRPIGGIIFDLDGVLIDTCEYHYQSWQKLANEEKIPFDREIHESLRGISDWDFLISIIGDRQYSEFQLREIMDRRNRYYIQLIQNITPDNLLPGVKCLIDDLRRVGLKIALGSSGKNAQLLVEKLGIGEEIDSITDGYNVSKPKPAPDLFLFAAQQLGVIPRQCVVFEDGASGIDAALAAGMWVVGIGSPERVKGAHIVVPNLVGMTWEKLQGKLQDLA</sequence>
<feature type="binding site" evidence="4">
    <location>
        <position position="628"/>
    </location>
    <ligand>
        <name>Mg(2+)</name>
        <dbReference type="ChEBI" id="CHEBI:18420"/>
    </ligand>
</feature>
<dbReference type="InterPro" id="IPR006439">
    <property type="entry name" value="HAD-SF_hydro_IA"/>
</dbReference>
<dbReference type="Pfam" id="PF03633">
    <property type="entry name" value="Glyco_hydro_65C"/>
    <property type="match status" value="1"/>
</dbReference>
<dbReference type="SFLD" id="SFLDG01135">
    <property type="entry name" value="C1.5.6:_HAD__Beta-PGM__Phospha"/>
    <property type="match status" value="1"/>
</dbReference>
<dbReference type="Gene3D" id="1.50.10.10">
    <property type="match status" value="2"/>
</dbReference>
<dbReference type="InterPro" id="IPR012341">
    <property type="entry name" value="6hp_glycosidase-like_sf"/>
</dbReference>
<dbReference type="InterPro" id="IPR036412">
    <property type="entry name" value="HAD-like_sf"/>
</dbReference>
<dbReference type="SFLD" id="SFLDS00003">
    <property type="entry name" value="Haloacid_Dehalogenase"/>
    <property type="match status" value="1"/>
</dbReference>
<reference evidence="10" key="1">
    <citation type="submission" date="2017-04" db="EMBL/GenBank/DDBJ databases">
        <authorList>
            <person name="Abreu V.A."/>
            <person name="Popin R.V."/>
            <person name="Rigonato J."/>
            <person name="Andreote A.P."/>
            <person name="Schaker P.C."/>
            <person name="Hoff-Risseti C."/>
            <person name="Alvarenga D.O."/>
            <person name="Varani A.M."/>
            <person name="Fiore M.F."/>
        </authorList>
    </citation>
    <scope>NUCLEOTIDE SEQUENCE [LARGE SCALE GENOMIC DNA]</scope>
    <source>
        <strain evidence="10">CENA303</strain>
    </source>
</reference>
<comment type="cofactor">
    <cofactor evidence="4">
        <name>Mg(2+)</name>
        <dbReference type="ChEBI" id="CHEBI:18420"/>
    </cofactor>
    <text evidence="4">Binds 2 magnesium ions per subunit.</text>
</comment>